<proteinExistence type="predicted"/>
<dbReference type="EMBL" id="CAUYUJ010011681">
    <property type="protein sequence ID" value="CAK0832394.1"/>
    <property type="molecule type" value="Genomic_DNA"/>
</dbReference>
<organism evidence="1 2">
    <name type="scientific">Prorocentrum cordatum</name>
    <dbReference type="NCBI Taxonomy" id="2364126"/>
    <lineage>
        <taxon>Eukaryota</taxon>
        <taxon>Sar</taxon>
        <taxon>Alveolata</taxon>
        <taxon>Dinophyceae</taxon>
        <taxon>Prorocentrales</taxon>
        <taxon>Prorocentraceae</taxon>
        <taxon>Prorocentrum</taxon>
    </lineage>
</organism>
<comment type="caution">
    <text evidence="1">The sequence shown here is derived from an EMBL/GenBank/DDBJ whole genome shotgun (WGS) entry which is preliminary data.</text>
</comment>
<accession>A0ABN9SKZ8</accession>
<dbReference type="Proteomes" id="UP001189429">
    <property type="component" value="Unassembled WGS sequence"/>
</dbReference>
<name>A0ABN9SKZ8_9DINO</name>
<sequence>MAASADVIAAAPPKEEFQRVLDHVQKHSAAAGVDGISGVAGHKKIMQYIYCLALGSQRLDQEFIKSATGMCLIRDARKGKLCVRFAMVDDNLKVRRGILGIARGHGSTAEDTVEATSKIFDEFSTVVLRNKRKIVNANVRSKMRKICKVMVQDSAGDEVLAAEIQRRKLVRMMEPLTPNVRACPVCKCRGGRRILTRPWHADARIREIVINFAYGRILPAQLVQHSPDLRAEFKKVVKGVHPDIEQHCENLRAAKHRFESLQQPLGRTCRYFLACHALMLRVACKRAGKPAQRAKQWLTWVAQSPQHTFMRALLADAADESMLVIRSFDTETFDVSAIASHIRVFL</sequence>
<evidence type="ECO:0000313" key="1">
    <source>
        <dbReference type="EMBL" id="CAK0832394.1"/>
    </source>
</evidence>
<feature type="non-terminal residue" evidence="1">
    <location>
        <position position="346"/>
    </location>
</feature>
<keyword evidence="2" id="KW-1185">Reference proteome</keyword>
<reference evidence="1" key="1">
    <citation type="submission" date="2023-10" db="EMBL/GenBank/DDBJ databases">
        <authorList>
            <person name="Chen Y."/>
            <person name="Shah S."/>
            <person name="Dougan E. K."/>
            <person name="Thang M."/>
            <person name="Chan C."/>
        </authorList>
    </citation>
    <scope>NUCLEOTIDE SEQUENCE [LARGE SCALE GENOMIC DNA]</scope>
</reference>
<evidence type="ECO:0000313" key="2">
    <source>
        <dbReference type="Proteomes" id="UP001189429"/>
    </source>
</evidence>
<gene>
    <name evidence="1" type="ORF">PCOR1329_LOCUS30419</name>
</gene>
<protein>
    <submittedName>
        <fullName evidence="1">Uncharacterized protein</fullName>
    </submittedName>
</protein>